<sequence length="232" mass="25502">MLNQRSEYGYIQTLPANAPTSSAHTSPAHSATIEASNIGQLVLRHAQDSRSTSPVTPRRPHHLLSNRAELGSLTPSPASASTSASTFDFGSIDIALGSPTPNPRLSEYMAYHSPVKGLGALEKNIEAELERALVKLEAFAVEMERRSGGEASGYYLARLERALGPSDQDVKQINTTVEQKEKRIRELEATVGERDPRIVKREFRGLAWVKEWKYAVFKSSVLELDSIISNLS</sequence>
<evidence type="ECO:0000313" key="1">
    <source>
        <dbReference type="EMBL" id="KAF2202206.1"/>
    </source>
</evidence>
<name>A0A9P4MT66_9PLEO</name>
<accession>A0A9P4MT66</accession>
<reference evidence="1" key="1">
    <citation type="journal article" date="2020" name="Stud. Mycol.">
        <title>101 Dothideomycetes genomes: a test case for predicting lifestyles and emergence of pathogens.</title>
        <authorList>
            <person name="Haridas S."/>
            <person name="Albert R."/>
            <person name="Binder M."/>
            <person name="Bloem J."/>
            <person name="Labutti K."/>
            <person name="Salamov A."/>
            <person name="Andreopoulos B."/>
            <person name="Baker S."/>
            <person name="Barry K."/>
            <person name="Bills G."/>
            <person name="Bluhm B."/>
            <person name="Cannon C."/>
            <person name="Castanera R."/>
            <person name="Culley D."/>
            <person name="Daum C."/>
            <person name="Ezra D."/>
            <person name="Gonzalez J."/>
            <person name="Henrissat B."/>
            <person name="Kuo A."/>
            <person name="Liang C."/>
            <person name="Lipzen A."/>
            <person name="Lutzoni F."/>
            <person name="Magnuson J."/>
            <person name="Mondo S."/>
            <person name="Nolan M."/>
            <person name="Ohm R."/>
            <person name="Pangilinan J."/>
            <person name="Park H.-J."/>
            <person name="Ramirez L."/>
            <person name="Alfaro M."/>
            <person name="Sun H."/>
            <person name="Tritt A."/>
            <person name="Yoshinaga Y."/>
            <person name="Zwiers L.-H."/>
            <person name="Turgeon B."/>
            <person name="Goodwin S."/>
            <person name="Spatafora J."/>
            <person name="Crous P."/>
            <person name="Grigoriev I."/>
        </authorList>
    </citation>
    <scope>NUCLEOTIDE SEQUENCE</scope>
    <source>
        <strain evidence="1">ATCC 74209</strain>
    </source>
</reference>
<protein>
    <submittedName>
        <fullName evidence="1">Uncharacterized protein</fullName>
    </submittedName>
</protein>
<organism evidence="1 2">
    <name type="scientific">Delitschia confertaspora ATCC 74209</name>
    <dbReference type="NCBI Taxonomy" id="1513339"/>
    <lineage>
        <taxon>Eukaryota</taxon>
        <taxon>Fungi</taxon>
        <taxon>Dikarya</taxon>
        <taxon>Ascomycota</taxon>
        <taxon>Pezizomycotina</taxon>
        <taxon>Dothideomycetes</taxon>
        <taxon>Pleosporomycetidae</taxon>
        <taxon>Pleosporales</taxon>
        <taxon>Delitschiaceae</taxon>
        <taxon>Delitschia</taxon>
    </lineage>
</organism>
<dbReference type="Proteomes" id="UP000799536">
    <property type="component" value="Unassembled WGS sequence"/>
</dbReference>
<comment type="caution">
    <text evidence="1">The sequence shown here is derived from an EMBL/GenBank/DDBJ whole genome shotgun (WGS) entry which is preliminary data.</text>
</comment>
<keyword evidence="2" id="KW-1185">Reference proteome</keyword>
<evidence type="ECO:0000313" key="2">
    <source>
        <dbReference type="Proteomes" id="UP000799536"/>
    </source>
</evidence>
<dbReference type="EMBL" id="ML993945">
    <property type="protein sequence ID" value="KAF2202206.1"/>
    <property type="molecule type" value="Genomic_DNA"/>
</dbReference>
<proteinExistence type="predicted"/>
<dbReference type="AlphaFoldDB" id="A0A9P4MT66"/>
<gene>
    <name evidence="1" type="ORF">GQ43DRAFT_430951</name>
</gene>